<dbReference type="Proteomes" id="UP001516400">
    <property type="component" value="Unassembled WGS sequence"/>
</dbReference>
<accession>A0ABD2NYF1</accession>
<dbReference type="EMBL" id="JABFTP020000160">
    <property type="protein sequence ID" value="KAL3283741.1"/>
    <property type="molecule type" value="Genomic_DNA"/>
</dbReference>
<evidence type="ECO:0000313" key="1">
    <source>
        <dbReference type="EMBL" id="KAL3283741.1"/>
    </source>
</evidence>
<protein>
    <submittedName>
        <fullName evidence="1">Uncharacterized protein</fullName>
    </submittedName>
</protein>
<reference evidence="1 2" key="1">
    <citation type="journal article" date="2021" name="BMC Biol.">
        <title>Horizontally acquired antibacterial genes associated with adaptive radiation of ladybird beetles.</title>
        <authorList>
            <person name="Li H.S."/>
            <person name="Tang X.F."/>
            <person name="Huang Y.H."/>
            <person name="Xu Z.Y."/>
            <person name="Chen M.L."/>
            <person name="Du X.Y."/>
            <person name="Qiu B.Y."/>
            <person name="Chen P.T."/>
            <person name="Zhang W."/>
            <person name="Slipinski A."/>
            <person name="Escalona H.E."/>
            <person name="Waterhouse R.M."/>
            <person name="Zwick A."/>
            <person name="Pang H."/>
        </authorList>
    </citation>
    <scope>NUCLEOTIDE SEQUENCE [LARGE SCALE GENOMIC DNA]</scope>
    <source>
        <strain evidence="1">SYSU2018</strain>
    </source>
</reference>
<proteinExistence type="predicted"/>
<sequence>MYATTSNSQSFDSLEMAEGMLIKYNDDLSEQNQLSYALSRIQTYDANIHVVNPLLGLFYVDSLKTHRTSPISYSKIFEHSNSHLDSSNNHVTCIREELEFRDKTQLELQNRLYQKEYLARLDIITGDIEVTKLNNQKIFYSVHKKFYWDRCSYEIILDILVKLKDVLHKENVFFFNNPWLRIGLDQMSYNKIRFHVRLDLNISRFGYTNEHFPWRYDKS</sequence>
<evidence type="ECO:0000313" key="2">
    <source>
        <dbReference type="Proteomes" id="UP001516400"/>
    </source>
</evidence>
<comment type="caution">
    <text evidence="1">The sequence shown here is derived from an EMBL/GenBank/DDBJ whole genome shotgun (WGS) entry which is preliminary data.</text>
</comment>
<name>A0ABD2NYF1_9CUCU</name>
<gene>
    <name evidence="1" type="ORF">HHI36_024379</name>
</gene>
<organism evidence="1 2">
    <name type="scientific">Cryptolaemus montrouzieri</name>
    <dbReference type="NCBI Taxonomy" id="559131"/>
    <lineage>
        <taxon>Eukaryota</taxon>
        <taxon>Metazoa</taxon>
        <taxon>Ecdysozoa</taxon>
        <taxon>Arthropoda</taxon>
        <taxon>Hexapoda</taxon>
        <taxon>Insecta</taxon>
        <taxon>Pterygota</taxon>
        <taxon>Neoptera</taxon>
        <taxon>Endopterygota</taxon>
        <taxon>Coleoptera</taxon>
        <taxon>Polyphaga</taxon>
        <taxon>Cucujiformia</taxon>
        <taxon>Coccinelloidea</taxon>
        <taxon>Coccinellidae</taxon>
        <taxon>Scymninae</taxon>
        <taxon>Scymnini</taxon>
        <taxon>Cryptolaemus</taxon>
    </lineage>
</organism>
<keyword evidence="2" id="KW-1185">Reference proteome</keyword>
<dbReference type="AlphaFoldDB" id="A0ABD2NYF1"/>